<feature type="transmembrane region" description="Helical" evidence="1">
    <location>
        <begin position="6"/>
        <end position="27"/>
    </location>
</feature>
<proteinExistence type="predicted"/>
<dbReference type="AlphaFoldDB" id="A0A0F9XY47"/>
<reference evidence="2" key="1">
    <citation type="journal article" date="2015" name="Nature">
        <title>Complex archaea that bridge the gap between prokaryotes and eukaryotes.</title>
        <authorList>
            <person name="Spang A."/>
            <person name="Saw J.H."/>
            <person name="Jorgensen S.L."/>
            <person name="Zaremba-Niedzwiedzka K."/>
            <person name="Martijn J."/>
            <person name="Lind A.E."/>
            <person name="van Eijk R."/>
            <person name="Schleper C."/>
            <person name="Guy L."/>
            <person name="Ettema T.J."/>
        </authorList>
    </citation>
    <scope>NUCLEOTIDE SEQUENCE</scope>
</reference>
<name>A0A0F9XY47_9ZZZZ</name>
<dbReference type="EMBL" id="LAZR01000058">
    <property type="protein sequence ID" value="KKN97318.1"/>
    <property type="molecule type" value="Genomic_DNA"/>
</dbReference>
<accession>A0A0F9XY47</accession>
<comment type="caution">
    <text evidence="2">The sequence shown here is derived from an EMBL/GenBank/DDBJ whole genome shotgun (WGS) entry which is preliminary data.</text>
</comment>
<gene>
    <name evidence="2" type="ORF">LCGC14_0157360</name>
</gene>
<evidence type="ECO:0000256" key="1">
    <source>
        <dbReference type="SAM" id="Phobius"/>
    </source>
</evidence>
<evidence type="ECO:0000313" key="2">
    <source>
        <dbReference type="EMBL" id="KKN97318.1"/>
    </source>
</evidence>
<sequence>MTDPAIIGALVGLAIGLADFFVLGYVIDAMARRRPSERVGAGAALNIARISQLVLFPVVGWFAGPVIASNLGG</sequence>
<organism evidence="2">
    <name type="scientific">marine sediment metagenome</name>
    <dbReference type="NCBI Taxonomy" id="412755"/>
    <lineage>
        <taxon>unclassified sequences</taxon>
        <taxon>metagenomes</taxon>
        <taxon>ecological metagenomes</taxon>
    </lineage>
</organism>
<keyword evidence="1" id="KW-0812">Transmembrane</keyword>
<protein>
    <submittedName>
        <fullName evidence="2">Uncharacterized protein</fullName>
    </submittedName>
</protein>
<feature type="transmembrane region" description="Helical" evidence="1">
    <location>
        <begin position="39"/>
        <end position="63"/>
    </location>
</feature>
<keyword evidence="1" id="KW-1133">Transmembrane helix</keyword>
<keyword evidence="1" id="KW-0472">Membrane</keyword>